<evidence type="ECO:0000259" key="8">
    <source>
        <dbReference type="PROSITE" id="PS52029"/>
    </source>
</evidence>
<evidence type="ECO:0000313" key="10">
    <source>
        <dbReference type="Proteomes" id="UP000000814"/>
    </source>
</evidence>
<dbReference type="EMBL" id="AE001437">
    <property type="protein sequence ID" value="AAK78723.1"/>
    <property type="molecule type" value="Genomic_DNA"/>
</dbReference>
<dbReference type="GO" id="GO:0018104">
    <property type="term" value="P:peptidoglycan-protein cross-linking"/>
    <property type="evidence" value="ECO:0007669"/>
    <property type="project" value="TreeGrafter"/>
</dbReference>
<keyword evidence="4 6" id="KW-0573">Peptidoglycan synthesis</keyword>
<name>Q97L19_CLOAB</name>
<evidence type="ECO:0000256" key="4">
    <source>
        <dbReference type="ARBA" id="ARBA00022984"/>
    </source>
</evidence>
<keyword evidence="2" id="KW-0808">Transferase</keyword>
<comment type="pathway">
    <text evidence="1 6">Cell wall biogenesis; peptidoglycan biosynthesis.</text>
</comment>
<gene>
    <name evidence="9" type="ordered locus">CA_C0747</name>
</gene>
<evidence type="ECO:0000256" key="6">
    <source>
        <dbReference type="PROSITE-ProRule" id="PRU01373"/>
    </source>
</evidence>
<keyword evidence="7" id="KW-0812">Transmembrane</keyword>
<reference evidence="9 10" key="1">
    <citation type="journal article" date="2001" name="J. Bacteriol.">
        <title>Genome sequence and comparative analysis of the solvent-producing bacterium Clostridium acetobutylicum.</title>
        <authorList>
            <person name="Nolling J."/>
            <person name="Breton G."/>
            <person name="Omelchenko M.V."/>
            <person name="Makarova K.S."/>
            <person name="Zeng Q."/>
            <person name="Gibson R."/>
            <person name="Lee H.M."/>
            <person name="Dubois J."/>
            <person name="Qiu D."/>
            <person name="Hitti J."/>
            <person name="Wolf Y.I."/>
            <person name="Tatusov R.L."/>
            <person name="Sabathe F."/>
            <person name="Doucette-Stamm L."/>
            <person name="Soucaille P."/>
            <person name="Daly M.J."/>
            <person name="Bennett G.N."/>
            <person name="Koonin E.V."/>
            <person name="Smith D.R."/>
        </authorList>
    </citation>
    <scope>NUCLEOTIDE SEQUENCE [LARGE SCALE GENOMIC DNA]</scope>
    <source>
        <strain evidence="10">ATCC 824 / DSM 792 / JCM 1419 / LMG 5710 / VKM B-1787</strain>
    </source>
</reference>
<keyword evidence="10" id="KW-1185">Reference proteome</keyword>
<dbReference type="RefSeq" id="WP_010964065.1">
    <property type="nucleotide sequence ID" value="NC_003030.1"/>
</dbReference>
<dbReference type="PANTHER" id="PTHR30582:SF33">
    <property type="entry name" value="EXPORTED PROTEIN"/>
    <property type="match status" value="1"/>
</dbReference>
<dbReference type="OrthoDB" id="3176960at2"/>
<keyword evidence="7" id="KW-0472">Membrane</keyword>
<evidence type="ECO:0000256" key="3">
    <source>
        <dbReference type="ARBA" id="ARBA00022960"/>
    </source>
</evidence>
<protein>
    <submittedName>
        <fullName evidence="9">Secreted protein containing uncharacterized conserved protein of ErfK family</fullName>
    </submittedName>
</protein>
<dbReference type="PATRIC" id="fig|272562.8.peg.953"/>
<dbReference type="SUPFAM" id="SSF143985">
    <property type="entry name" value="L,D-transpeptidase pre-catalytic domain-like"/>
    <property type="match status" value="1"/>
</dbReference>
<keyword evidence="7" id="KW-1133">Transmembrane helix</keyword>
<dbReference type="HOGENOM" id="CLU_022707_2_1_9"/>
<dbReference type="CDD" id="cd16913">
    <property type="entry name" value="YkuD_like"/>
    <property type="match status" value="1"/>
</dbReference>
<dbReference type="UniPathway" id="UPA00219"/>
<feature type="active site" description="Nucleophile" evidence="6">
    <location>
        <position position="441"/>
    </location>
</feature>
<dbReference type="InterPro" id="IPR038063">
    <property type="entry name" value="Transpep_catalytic_dom"/>
</dbReference>
<dbReference type="PIR" id="H96991">
    <property type="entry name" value="H96991"/>
</dbReference>
<evidence type="ECO:0000256" key="1">
    <source>
        <dbReference type="ARBA" id="ARBA00004752"/>
    </source>
</evidence>
<organism evidence="9 10">
    <name type="scientific">Clostridium acetobutylicum (strain ATCC 824 / DSM 792 / JCM 1419 / IAM 19013 / LMG 5710 / NBRC 13948 / NRRL B-527 / VKM B-1787 / 2291 / W)</name>
    <dbReference type="NCBI Taxonomy" id="272562"/>
    <lineage>
        <taxon>Bacteria</taxon>
        <taxon>Bacillati</taxon>
        <taxon>Bacillota</taxon>
        <taxon>Clostridia</taxon>
        <taxon>Eubacteriales</taxon>
        <taxon>Clostridiaceae</taxon>
        <taxon>Clostridium</taxon>
    </lineage>
</organism>
<sequence>MDTTETEKKKSKRNKIIIGAAAAFCILLVIYLGMARYFTNHFYFGSKINDVSVSGKTVDQVKTEMEGKLNNYTLSIKERGGKVENIKAKDINVKYNSQDNYSSFKEKQNPYKWIVSVFKTKDSNMKDEISYDDKLLKQKIDNLACITGSSVIEPKSPSFKYTDKGYEVINEVKGNKINKDALYMKIRKAISNEDSSIDLEKSGVYIEPKYTSNSPKVKETKGLLNKYVASKVTYNLGNHKEDIAGAVINKWLKVDDDLNVTIDEKEEKKYLNGIFSPYNTAGKTRSFATSSGATINVSGGDYGWVIDASKEAQTLNEAIKKGQTIEKQPTYSQTAASHDANDIGNTYVEVDLSKQHLWFYKNGSLVVQGDVVTGNVSENDATPAGVYRLKYKERNATLKGQGYSSPVSYWMPFNGGIGIHDANWRSVFGGEIYKTGGSHGCVNSPYDLAKTVFENIDAGTPVVCYY</sequence>
<dbReference type="Gene3D" id="3.10.20.800">
    <property type="match status" value="1"/>
</dbReference>
<evidence type="ECO:0000256" key="2">
    <source>
        <dbReference type="ARBA" id="ARBA00022679"/>
    </source>
</evidence>
<feature type="transmembrane region" description="Helical" evidence="7">
    <location>
        <begin position="16"/>
        <end position="38"/>
    </location>
</feature>
<dbReference type="PANTHER" id="PTHR30582">
    <property type="entry name" value="L,D-TRANSPEPTIDASE"/>
    <property type="match status" value="1"/>
</dbReference>
<dbReference type="eggNOG" id="COG1376">
    <property type="taxonomic scope" value="Bacteria"/>
</dbReference>
<dbReference type="STRING" id="272562.CA_C0747"/>
<dbReference type="GO" id="GO:0071972">
    <property type="term" value="F:peptidoglycan L,D-transpeptidase activity"/>
    <property type="evidence" value="ECO:0007669"/>
    <property type="project" value="TreeGrafter"/>
</dbReference>
<dbReference type="SUPFAM" id="SSF141523">
    <property type="entry name" value="L,D-transpeptidase catalytic domain-like"/>
    <property type="match status" value="1"/>
</dbReference>
<keyword evidence="5 6" id="KW-0961">Cell wall biogenesis/degradation</keyword>
<evidence type="ECO:0000313" key="9">
    <source>
        <dbReference type="EMBL" id="AAK78723.1"/>
    </source>
</evidence>
<dbReference type="Gene3D" id="2.40.440.10">
    <property type="entry name" value="L,D-transpeptidase catalytic domain-like"/>
    <property type="match status" value="1"/>
</dbReference>
<dbReference type="Proteomes" id="UP000000814">
    <property type="component" value="Chromosome"/>
</dbReference>
<dbReference type="GO" id="GO:0071555">
    <property type="term" value="P:cell wall organization"/>
    <property type="evidence" value="ECO:0007669"/>
    <property type="project" value="UniProtKB-UniRule"/>
</dbReference>
<proteinExistence type="predicted"/>
<dbReference type="GeneID" id="44997258"/>
<evidence type="ECO:0000256" key="7">
    <source>
        <dbReference type="SAM" id="Phobius"/>
    </source>
</evidence>
<dbReference type="PROSITE" id="PS52029">
    <property type="entry name" value="LD_TPASE"/>
    <property type="match status" value="1"/>
</dbReference>
<dbReference type="MEROPS" id="C82.001"/>
<dbReference type="Pfam" id="PF03734">
    <property type="entry name" value="YkuD"/>
    <property type="match status" value="1"/>
</dbReference>
<dbReference type="InterPro" id="IPR005490">
    <property type="entry name" value="LD_TPept_cat_dom"/>
</dbReference>
<feature type="active site" description="Proton donor/acceptor" evidence="6">
    <location>
        <position position="420"/>
    </location>
</feature>
<dbReference type="GO" id="GO:0016740">
    <property type="term" value="F:transferase activity"/>
    <property type="evidence" value="ECO:0007669"/>
    <property type="project" value="UniProtKB-KW"/>
</dbReference>
<dbReference type="KEGG" id="cac:CA_C0747"/>
<keyword evidence="3 6" id="KW-0133">Cell shape</keyword>
<feature type="domain" description="L,D-TPase catalytic" evidence="8">
    <location>
        <begin position="346"/>
        <end position="465"/>
    </location>
</feature>
<dbReference type="AlphaFoldDB" id="Q97L19"/>
<dbReference type="Pfam" id="PF12229">
    <property type="entry name" value="PG_binding_4"/>
    <property type="match status" value="2"/>
</dbReference>
<dbReference type="InterPro" id="IPR022029">
    <property type="entry name" value="YoaR-like_PG-bd"/>
</dbReference>
<dbReference type="GO" id="GO:0008360">
    <property type="term" value="P:regulation of cell shape"/>
    <property type="evidence" value="ECO:0007669"/>
    <property type="project" value="UniProtKB-UniRule"/>
</dbReference>
<dbReference type="InterPro" id="IPR038054">
    <property type="entry name" value="LD_TPept-like_central_sf"/>
</dbReference>
<accession>Q97L19</accession>
<dbReference type="InterPro" id="IPR050979">
    <property type="entry name" value="LD-transpeptidase"/>
</dbReference>
<dbReference type="GO" id="GO:0005576">
    <property type="term" value="C:extracellular region"/>
    <property type="evidence" value="ECO:0007669"/>
    <property type="project" value="TreeGrafter"/>
</dbReference>
<evidence type="ECO:0000256" key="5">
    <source>
        <dbReference type="ARBA" id="ARBA00023316"/>
    </source>
</evidence>